<feature type="domain" description="Alcohol dehydrogenase-like N-terminal" evidence="4">
    <location>
        <begin position="74"/>
        <end position="132"/>
    </location>
</feature>
<keyword evidence="2" id="KW-0862">Zinc</keyword>
<dbReference type="InterPro" id="IPR013154">
    <property type="entry name" value="ADH-like_N"/>
</dbReference>
<evidence type="ECO:0000256" key="3">
    <source>
        <dbReference type="ARBA" id="ARBA00023002"/>
    </source>
</evidence>
<dbReference type="EMBL" id="CAJOBP010040833">
    <property type="protein sequence ID" value="CAF4753411.1"/>
    <property type="molecule type" value="Genomic_DNA"/>
</dbReference>
<evidence type="ECO:0000313" key="7">
    <source>
        <dbReference type="Proteomes" id="UP000663873"/>
    </source>
</evidence>
<dbReference type="SUPFAM" id="SSF50129">
    <property type="entry name" value="GroES-like"/>
    <property type="match status" value="1"/>
</dbReference>
<reference evidence="5" key="1">
    <citation type="submission" date="2021-02" db="EMBL/GenBank/DDBJ databases">
        <authorList>
            <person name="Nowell W R."/>
        </authorList>
    </citation>
    <scope>NUCLEOTIDE SEQUENCE</scope>
</reference>
<dbReference type="Proteomes" id="UP000663873">
    <property type="component" value="Unassembled WGS sequence"/>
</dbReference>
<gene>
    <name evidence="6" type="ORF">QYT958_LOCUS38089</name>
    <name evidence="5" type="ORF">UJA718_LOCUS39052</name>
</gene>
<dbReference type="GO" id="GO:0008270">
    <property type="term" value="F:zinc ion binding"/>
    <property type="evidence" value="ECO:0007669"/>
    <property type="project" value="InterPro"/>
</dbReference>
<organism evidence="5 7">
    <name type="scientific">Rotaria socialis</name>
    <dbReference type="NCBI Taxonomy" id="392032"/>
    <lineage>
        <taxon>Eukaryota</taxon>
        <taxon>Metazoa</taxon>
        <taxon>Spiralia</taxon>
        <taxon>Gnathifera</taxon>
        <taxon>Rotifera</taxon>
        <taxon>Eurotatoria</taxon>
        <taxon>Bdelloidea</taxon>
        <taxon>Philodinida</taxon>
        <taxon>Philodinidae</taxon>
        <taxon>Rotaria</taxon>
    </lineage>
</organism>
<feature type="non-terminal residue" evidence="5">
    <location>
        <position position="1"/>
    </location>
</feature>
<keyword evidence="3" id="KW-0560">Oxidoreductase</keyword>
<evidence type="ECO:0000313" key="6">
    <source>
        <dbReference type="EMBL" id="CAF5000757.1"/>
    </source>
</evidence>
<dbReference type="Gene3D" id="3.90.180.10">
    <property type="entry name" value="Medium-chain alcohol dehydrogenases, catalytic domain"/>
    <property type="match status" value="1"/>
</dbReference>
<dbReference type="PANTHER" id="PTHR42683">
    <property type="entry name" value="ALDEHYDE REDUCTASE"/>
    <property type="match status" value="1"/>
</dbReference>
<keyword evidence="1" id="KW-0479">Metal-binding</keyword>
<evidence type="ECO:0000313" key="5">
    <source>
        <dbReference type="EMBL" id="CAF4753411.1"/>
    </source>
</evidence>
<dbReference type="InterPro" id="IPR002328">
    <property type="entry name" value="ADH_Zn_CS"/>
</dbReference>
<dbReference type="PROSITE" id="PS00059">
    <property type="entry name" value="ADH_ZINC"/>
    <property type="match status" value="1"/>
</dbReference>
<accession>A0A821LNC6</accession>
<comment type="caution">
    <text evidence="5">The sequence shown here is derived from an EMBL/GenBank/DDBJ whole genome shotgun (WGS) entry which is preliminary data.</text>
</comment>
<dbReference type="AlphaFoldDB" id="A0A821LNC6"/>
<evidence type="ECO:0000259" key="4">
    <source>
        <dbReference type="Pfam" id="PF08240"/>
    </source>
</evidence>
<dbReference type="InterPro" id="IPR011032">
    <property type="entry name" value="GroES-like_sf"/>
</dbReference>
<sequence length="134" mass="15038">MITSSSLRQQNLNYISITNCSHSFLCGNLSTSIHGGDINDDNNFESSIAAEGYVINSVSAPLQLFTFERRLPNHDDVLIRIYYCGICHTDIHQWQNNWEHSNYPLVAGHEITGVVERVGSNVKRFRIGDRVGVG</sequence>
<evidence type="ECO:0000256" key="2">
    <source>
        <dbReference type="ARBA" id="ARBA00022833"/>
    </source>
</evidence>
<proteinExistence type="predicted"/>
<dbReference type="InterPro" id="IPR047109">
    <property type="entry name" value="CAD-like"/>
</dbReference>
<dbReference type="EMBL" id="CAJOBR010032835">
    <property type="protein sequence ID" value="CAF5000757.1"/>
    <property type="molecule type" value="Genomic_DNA"/>
</dbReference>
<dbReference type="Proteomes" id="UP000663848">
    <property type="component" value="Unassembled WGS sequence"/>
</dbReference>
<dbReference type="Pfam" id="PF08240">
    <property type="entry name" value="ADH_N"/>
    <property type="match status" value="1"/>
</dbReference>
<protein>
    <recommendedName>
        <fullName evidence="4">Alcohol dehydrogenase-like N-terminal domain-containing protein</fullName>
    </recommendedName>
</protein>
<evidence type="ECO:0000256" key="1">
    <source>
        <dbReference type="ARBA" id="ARBA00022723"/>
    </source>
</evidence>
<dbReference type="GO" id="GO:0016616">
    <property type="term" value="F:oxidoreductase activity, acting on the CH-OH group of donors, NAD or NADP as acceptor"/>
    <property type="evidence" value="ECO:0007669"/>
    <property type="project" value="InterPro"/>
</dbReference>
<name>A0A821LNC6_9BILA</name>
<keyword evidence="7" id="KW-1185">Reference proteome</keyword>